<reference evidence="1" key="1">
    <citation type="journal article" date="2020" name="Phytopathology">
        <title>Genome Sequence Resources of Colletotrichum truncatum, C. plurivorum, C. musicola, and C. sojae: Four Species Pathogenic to Soybean (Glycine max).</title>
        <authorList>
            <person name="Rogerio F."/>
            <person name="Boufleur T.R."/>
            <person name="Ciampi-Guillardi M."/>
            <person name="Sukno S.A."/>
            <person name="Thon M.R."/>
            <person name="Massola Junior N.S."/>
            <person name="Baroncelli R."/>
        </authorList>
    </citation>
    <scope>NUCLEOTIDE SEQUENCE</scope>
    <source>
        <strain evidence="1">LFN00145</strain>
    </source>
</reference>
<keyword evidence="2" id="KW-1185">Reference proteome</keyword>
<evidence type="ECO:0000313" key="1">
    <source>
        <dbReference type="EMBL" id="KAF6837743.1"/>
    </source>
</evidence>
<organism evidence="1 2">
    <name type="scientific">Colletotrichum plurivorum</name>
    <dbReference type="NCBI Taxonomy" id="2175906"/>
    <lineage>
        <taxon>Eukaryota</taxon>
        <taxon>Fungi</taxon>
        <taxon>Dikarya</taxon>
        <taxon>Ascomycota</taxon>
        <taxon>Pezizomycotina</taxon>
        <taxon>Sordariomycetes</taxon>
        <taxon>Hypocreomycetidae</taxon>
        <taxon>Glomerellales</taxon>
        <taxon>Glomerellaceae</taxon>
        <taxon>Colletotrichum</taxon>
        <taxon>Colletotrichum orchidearum species complex</taxon>
    </lineage>
</organism>
<dbReference type="EMBL" id="WIGO01000023">
    <property type="protein sequence ID" value="KAF6837743.1"/>
    <property type="molecule type" value="Genomic_DNA"/>
</dbReference>
<proteinExistence type="predicted"/>
<comment type="caution">
    <text evidence="1">The sequence shown here is derived from an EMBL/GenBank/DDBJ whole genome shotgun (WGS) entry which is preliminary data.</text>
</comment>
<sequence>MPSVLLMGDTGAAVVAVSLHSAPSGPQYPHRVCTISNAEHRVFGGRGPILDRVSTWERDDWRNRKSTGDLGCDYTRFQLHQFGRLFQPPPQGEAGQGKARQGGDDEVLRLAIGANYPDKWCIKADRGNGQGEK</sequence>
<evidence type="ECO:0000313" key="2">
    <source>
        <dbReference type="Proteomes" id="UP000654918"/>
    </source>
</evidence>
<name>A0A8H6KV61_9PEZI</name>
<protein>
    <submittedName>
        <fullName evidence="1">Uncharacterized protein</fullName>
    </submittedName>
</protein>
<dbReference type="Proteomes" id="UP000654918">
    <property type="component" value="Unassembled WGS sequence"/>
</dbReference>
<gene>
    <name evidence="1" type="ORF">CPLU01_02852</name>
</gene>
<accession>A0A8H6KV61</accession>
<dbReference type="AlphaFoldDB" id="A0A8H6KV61"/>